<accession>A0ABW1J0M4</accession>
<proteinExistence type="predicted"/>
<name>A0ABW1J0M4_9PSEU</name>
<evidence type="ECO:0000313" key="2">
    <source>
        <dbReference type="Proteomes" id="UP001596302"/>
    </source>
</evidence>
<dbReference type="Pfam" id="PF06626">
    <property type="entry name" value="DUF1152"/>
    <property type="match status" value="1"/>
</dbReference>
<reference evidence="2" key="1">
    <citation type="journal article" date="2019" name="Int. J. Syst. Evol. Microbiol.">
        <title>The Global Catalogue of Microorganisms (GCM) 10K type strain sequencing project: providing services to taxonomists for standard genome sequencing and annotation.</title>
        <authorList>
            <consortium name="The Broad Institute Genomics Platform"/>
            <consortium name="The Broad Institute Genome Sequencing Center for Infectious Disease"/>
            <person name="Wu L."/>
            <person name="Ma J."/>
        </authorList>
    </citation>
    <scope>NUCLEOTIDE SEQUENCE [LARGE SCALE GENOMIC DNA]</scope>
    <source>
        <strain evidence="2">CCM 8391</strain>
    </source>
</reference>
<protein>
    <submittedName>
        <fullName evidence="1">DUF1152 domain-containing protein</fullName>
    </submittedName>
</protein>
<dbReference type="Proteomes" id="UP001596302">
    <property type="component" value="Unassembled WGS sequence"/>
</dbReference>
<sequence length="366" mass="38647">MRTLIVAAGGGGDAITSAALVRPLRLADPPVVMTYSWDRLMVDPLPGPRTAKDFTGLHELAPSVLEIVASTRPVAPAGSSLPYLAADLPARLLLLDPAHGAAGLADQISAAAAHFQVDHIALVDVGGDALTTGHDPGLRSPLADQLALAACLRTGLPTRLVIAGPGLDGEVSCEALAERLAQLDAQSLPSLTAADIRRVRHVFTWHPSEASGLLAAAASGLRGRVEVRDAGDQVELTTATTDLRVVDAKRASTLTPARHLEHTTSLDEAEQIIRNVTGISEIAYETRKADRLGRRHARHPDVADLAQVDRHAAEARQRDADYISVRRLSELLGATSLDAFAALSAMLAARRPHAYESSVYRTTAAP</sequence>
<dbReference type="InterPro" id="IPR010581">
    <property type="entry name" value="DUF1152"/>
</dbReference>
<evidence type="ECO:0000313" key="1">
    <source>
        <dbReference type="EMBL" id="MFC5994306.1"/>
    </source>
</evidence>
<dbReference type="RefSeq" id="WP_379584339.1">
    <property type="nucleotide sequence ID" value="NZ_JBHSQW010000017.1"/>
</dbReference>
<comment type="caution">
    <text evidence="1">The sequence shown here is derived from an EMBL/GenBank/DDBJ whole genome shotgun (WGS) entry which is preliminary data.</text>
</comment>
<organism evidence="1 2">
    <name type="scientific">Pseudonocardia hispaniensis</name>
    <dbReference type="NCBI Taxonomy" id="904933"/>
    <lineage>
        <taxon>Bacteria</taxon>
        <taxon>Bacillati</taxon>
        <taxon>Actinomycetota</taxon>
        <taxon>Actinomycetes</taxon>
        <taxon>Pseudonocardiales</taxon>
        <taxon>Pseudonocardiaceae</taxon>
        <taxon>Pseudonocardia</taxon>
    </lineage>
</organism>
<dbReference type="EMBL" id="JBHSQW010000017">
    <property type="protein sequence ID" value="MFC5994306.1"/>
    <property type="molecule type" value="Genomic_DNA"/>
</dbReference>
<gene>
    <name evidence="1" type="ORF">ACFQE5_08795</name>
</gene>
<keyword evidence="2" id="KW-1185">Reference proteome</keyword>